<dbReference type="SUPFAM" id="SSF48452">
    <property type="entry name" value="TPR-like"/>
    <property type="match status" value="1"/>
</dbReference>
<dbReference type="InterPro" id="IPR019734">
    <property type="entry name" value="TPR_rpt"/>
</dbReference>
<dbReference type="InterPro" id="IPR011990">
    <property type="entry name" value="TPR-like_helical_dom_sf"/>
</dbReference>
<name>A0ABX8B6L8_9BACT</name>
<dbReference type="RefSeq" id="WP_211428204.1">
    <property type="nucleotide sequence ID" value="NZ_CP072648.1"/>
</dbReference>
<dbReference type="EMBL" id="CP072648">
    <property type="protein sequence ID" value="QUW02314.1"/>
    <property type="molecule type" value="Genomic_DNA"/>
</dbReference>
<keyword evidence="2" id="KW-1185">Reference proteome</keyword>
<sequence length="380" mass="42557">MRPLRFKLVGIWLWGVALLASALGAPEIPRDSLRWHYERALVLNAQDQTGRAMAALHRALDAAEDEQHRFERVIKTKLPEADRAALENLERTARDRRLAGSPTQRQARAALGMEFDRLASRHLSATDLEIWRDLPLRIAECRYFLAQIYWRSDRAADAILALTQVVDVPGLPEHFPARLLLAQSYSQLGAWERAQPHLARLIAATNVSDPAARRALERLQKSATRSSAIDHNRACADLRTVVSAVESAFLASPATYRELTLGRGLKDPLAYLELAHLAEEEEQLADARAALTEAIRSRSDFFPIAWLALGAEDEAQAEELEIAGKPAEALVAYQRAAEAFETAFKQLQQLDFQPTQDFDSERLTRIRQKMAALQKKASTT</sequence>
<evidence type="ECO:0008006" key="3">
    <source>
        <dbReference type="Google" id="ProtNLM"/>
    </source>
</evidence>
<dbReference type="Gene3D" id="1.25.40.10">
    <property type="entry name" value="Tetratricopeptide repeat domain"/>
    <property type="match status" value="2"/>
</dbReference>
<accession>A0ABX8B6L8</accession>
<gene>
    <name evidence="1" type="ORF">J8C06_08075</name>
</gene>
<reference evidence="1 2" key="1">
    <citation type="submission" date="2021-03" db="EMBL/GenBank/DDBJ databases">
        <title>Genomic and phenotypic characterization of Chloracidobacterium isolates provides evidence for multiple species.</title>
        <authorList>
            <person name="Saini M.K."/>
            <person name="Costas A.M.G."/>
            <person name="Tank M."/>
            <person name="Bryant D.A."/>
        </authorList>
    </citation>
    <scope>NUCLEOTIDE SEQUENCE [LARGE SCALE GENOMIC DNA]</scope>
    <source>
        <strain evidence="1 2">BV2-C</strain>
    </source>
</reference>
<dbReference type="SMART" id="SM00028">
    <property type="entry name" value="TPR"/>
    <property type="match status" value="3"/>
</dbReference>
<proteinExistence type="predicted"/>
<organism evidence="1 2">
    <name type="scientific">Chloracidobacterium validum</name>
    <dbReference type="NCBI Taxonomy" id="2821543"/>
    <lineage>
        <taxon>Bacteria</taxon>
        <taxon>Pseudomonadati</taxon>
        <taxon>Acidobacteriota</taxon>
        <taxon>Terriglobia</taxon>
        <taxon>Terriglobales</taxon>
        <taxon>Acidobacteriaceae</taxon>
        <taxon>Chloracidobacterium</taxon>
    </lineage>
</organism>
<dbReference type="Proteomes" id="UP000676506">
    <property type="component" value="Chromosome 1"/>
</dbReference>
<evidence type="ECO:0000313" key="1">
    <source>
        <dbReference type="EMBL" id="QUW02314.1"/>
    </source>
</evidence>
<evidence type="ECO:0000313" key="2">
    <source>
        <dbReference type="Proteomes" id="UP000676506"/>
    </source>
</evidence>
<protein>
    <recommendedName>
        <fullName evidence="3">Tetratricopeptide repeat protein</fullName>
    </recommendedName>
</protein>